<evidence type="ECO:0000313" key="1">
    <source>
        <dbReference type="EMBL" id="GGD95032.1"/>
    </source>
</evidence>
<dbReference type="EMBL" id="BMKL01000001">
    <property type="protein sequence ID" value="GGD95032.1"/>
    <property type="molecule type" value="Genomic_DNA"/>
</dbReference>
<accession>A0ABQ1S7Z1</accession>
<evidence type="ECO:0008006" key="3">
    <source>
        <dbReference type="Google" id="ProtNLM"/>
    </source>
</evidence>
<keyword evidence="2" id="KW-1185">Reference proteome</keyword>
<dbReference type="InterPro" id="IPR012292">
    <property type="entry name" value="Globin/Proto"/>
</dbReference>
<dbReference type="InterPro" id="IPR009050">
    <property type="entry name" value="Globin-like_sf"/>
</dbReference>
<sequence length="155" mass="17300">MPAAGDRVAVVRESLEELAQERGDITAEVLDRYYAAQPDARASFARHGLGDVAGLEARMVSESIYLLLRWVEEPSAARIDQATTIVHHNDTLDIGPRRYMGLIDAVIDILLEASEDKAEQHAMWQAIRAEIAFFIDSLRSEFLHTIDAQPLICPE</sequence>
<reference evidence="2" key="1">
    <citation type="journal article" date="2019" name="Int. J. Syst. Evol. Microbiol.">
        <title>The Global Catalogue of Microorganisms (GCM) 10K type strain sequencing project: providing services to taxonomists for standard genome sequencing and annotation.</title>
        <authorList>
            <consortium name="The Broad Institute Genomics Platform"/>
            <consortium name="The Broad Institute Genome Sequencing Center for Infectious Disease"/>
            <person name="Wu L."/>
            <person name="Ma J."/>
        </authorList>
    </citation>
    <scope>NUCLEOTIDE SEQUENCE [LARGE SCALE GENOMIC DNA]</scope>
    <source>
        <strain evidence="2">CGMCC 1.15959</strain>
    </source>
</reference>
<dbReference type="RefSeq" id="WP_188644446.1">
    <property type="nucleotide sequence ID" value="NZ_BMKL01000001.1"/>
</dbReference>
<dbReference type="Gene3D" id="1.10.490.10">
    <property type="entry name" value="Globins"/>
    <property type="match status" value="1"/>
</dbReference>
<protein>
    <recommendedName>
        <fullName evidence="3">Globin-sensor domain-containing protein</fullName>
    </recommendedName>
</protein>
<name>A0ABQ1S7Z1_9SPHN</name>
<organism evidence="1 2">
    <name type="scientific">Tsuneonella deserti</name>
    <dbReference type="NCBI Taxonomy" id="2035528"/>
    <lineage>
        <taxon>Bacteria</taxon>
        <taxon>Pseudomonadati</taxon>
        <taxon>Pseudomonadota</taxon>
        <taxon>Alphaproteobacteria</taxon>
        <taxon>Sphingomonadales</taxon>
        <taxon>Erythrobacteraceae</taxon>
        <taxon>Tsuneonella</taxon>
    </lineage>
</organism>
<dbReference type="SUPFAM" id="SSF46458">
    <property type="entry name" value="Globin-like"/>
    <property type="match status" value="1"/>
</dbReference>
<proteinExistence type="predicted"/>
<comment type="caution">
    <text evidence="1">The sequence shown here is derived from an EMBL/GenBank/DDBJ whole genome shotgun (WGS) entry which is preliminary data.</text>
</comment>
<evidence type="ECO:0000313" key="2">
    <source>
        <dbReference type="Proteomes" id="UP000619041"/>
    </source>
</evidence>
<gene>
    <name evidence="1" type="ORF">GCM10011515_13550</name>
</gene>
<dbReference type="Proteomes" id="UP000619041">
    <property type="component" value="Unassembled WGS sequence"/>
</dbReference>